<dbReference type="Proteomes" id="UP001157440">
    <property type="component" value="Unassembled WGS sequence"/>
</dbReference>
<accession>A0AA37T6Q0</accession>
<comment type="caution">
    <text evidence="1">The sequence shown here is derived from an EMBL/GenBank/DDBJ whole genome shotgun (WGS) entry which is preliminary data.</text>
</comment>
<gene>
    <name evidence="1" type="ORF">GCM10007890_00200</name>
</gene>
<keyword evidence="2" id="KW-1185">Reference proteome</keyword>
<protein>
    <submittedName>
        <fullName evidence="1">Uncharacterized protein</fullName>
    </submittedName>
</protein>
<organism evidence="1 2">
    <name type="scientific">Methylobacterium tardum</name>
    <dbReference type="NCBI Taxonomy" id="374432"/>
    <lineage>
        <taxon>Bacteria</taxon>
        <taxon>Pseudomonadati</taxon>
        <taxon>Pseudomonadota</taxon>
        <taxon>Alphaproteobacteria</taxon>
        <taxon>Hyphomicrobiales</taxon>
        <taxon>Methylobacteriaceae</taxon>
        <taxon>Methylobacterium</taxon>
    </lineage>
</organism>
<evidence type="ECO:0000313" key="2">
    <source>
        <dbReference type="Proteomes" id="UP001157440"/>
    </source>
</evidence>
<evidence type="ECO:0000313" key="1">
    <source>
        <dbReference type="EMBL" id="GLS68009.1"/>
    </source>
</evidence>
<proteinExistence type="predicted"/>
<sequence length="63" mass="6587">MFAISSCRHDKSLLAVELILVAAAEQGWRHDPETTVDPALMHGLGAAGPDASRSILCLEASVG</sequence>
<dbReference type="EMBL" id="BSPL01000001">
    <property type="protein sequence ID" value="GLS68009.1"/>
    <property type="molecule type" value="Genomic_DNA"/>
</dbReference>
<dbReference type="AlphaFoldDB" id="A0AA37T6Q0"/>
<reference evidence="2" key="1">
    <citation type="journal article" date="2019" name="Int. J. Syst. Evol. Microbiol.">
        <title>The Global Catalogue of Microorganisms (GCM) 10K type strain sequencing project: providing services to taxonomists for standard genome sequencing and annotation.</title>
        <authorList>
            <consortium name="The Broad Institute Genomics Platform"/>
            <consortium name="The Broad Institute Genome Sequencing Center for Infectious Disease"/>
            <person name="Wu L."/>
            <person name="Ma J."/>
        </authorList>
    </citation>
    <scope>NUCLEOTIDE SEQUENCE [LARGE SCALE GENOMIC DNA]</scope>
    <source>
        <strain evidence="2">NBRC 103632</strain>
    </source>
</reference>
<name>A0AA37T6Q0_9HYPH</name>